<organism evidence="2 3">
    <name type="scientific">Naegleria lovaniensis</name>
    <name type="common">Amoeba</name>
    <dbReference type="NCBI Taxonomy" id="51637"/>
    <lineage>
        <taxon>Eukaryota</taxon>
        <taxon>Discoba</taxon>
        <taxon>Heterolobosea</taxon>
        <taxon>Tetramitia</taxon>
        <taxon>Eutetramitia</taxon>
        <taxon>Vahlkampfiidae</taxon>
        <taxon>Naegleria</taxon>
    </lineage>
</organism>
<gene>
    <name evidence="2" type="ORF">C9374_012933</name>
</gene>
<feature type="transmembrane region" description="Helical" evidence="1">
    <location>
        <begin position="9"/>
        <end position="31"/>
    </location>
</feature>
<keyword evidence="1" id="KW-0472">Membrane</keyword>
<evidence type="ECO:0000256" key="1">
    <source>
        <dbReference type="SAM" id="Phobius"/>
    </source>
</evidence>
<evidence type="ECO:0000313" key="3">
    <source>
        <dbReference type="Proteomes" id="UP000816034"/>
    </source>
</evidence>
<evidence type="ECO:0000313" key="2">
    <source>
        <dbReference type="EMBL" id="KAG2372990.1"/>
    </source>
</evidence>
<proteinExistence type="predicted"/>
<keyword evidence="1" id="KW-1133">Transmembrane helix</keyword>
<dbReference type="CDD" id="cd22997">
    <property type="entry name" value="GT_LH"/>
    <property type="match status" value="1"/>
</dbReference>
<name>A0AA88G6F7_NAELO</name>
<keyword evidence="3" id="KW-1185">Reference proteome</keyword>
<reference evidence="2 3" key="1">
    <citation type="journal article" date="2018" name="BMC Genomics">
        <title>The genome of Naegleria lovaniensis, the basis for a comparative approach to unravel pathogenicity factors of the human pathogenic amoeba N. fowleri.</title>
        <authorList>
            <person name="Liechti N."/>
            <person name="Schurch N."/>
            <person name="Bruggmann R."/>
            <person name="Wittwer M."/>
        </authorList>
    </citation>
    <scope>NUCLEOTIDE SEQUENCE [LARGE SCALE GENOMIC DNA]</scope>
    <source>
        <strain evidence="2 3">ATCC 30569</strain>
    </source>
</reference>
<comment type="caution">
    <text evidence="2">The sequence shown here is derived from an EMBL/GenBank/DDBJ whole genome shotgun (WGS) entry which is preliminary data.</text>
</comment>
<sequence>MNLLRSRKLILIVGTMILTLSVTMVFQWIVFPQHNKSMNSSHLDSSMTTAYRQHAATSRECTCEPTTNASTLNQNNNNMQKRRNQRVFPITFFSNEYITHGRNYDSSWGMGALCGVYLQSYFSYNLKSTDMAKEGNHVETFPTIIGQEDRPGTYGHWRKYIILDQFLKSEASNYIKEDDFVFFSDGLDVTFNGNVQHIKDVYYEYLKDENFDVEKRENENWPILFNSEKNKWPPLSLFKGIKNLDFNFLQQHYVNNYPKNKPYCPSNSGFQYLNSGMYVARKRDVKAYLVAAFNMVENPQMIYNDDQAAVQIMYVAKSSSQYYPVLGDCRAAMGLPTYIACDHLQVVNETYCHVSNKEIPERIPIAMHSNGPKCDNFCPCVRAKSRSSKLKQFMDFEIEKQKGVSFTDLNINLKVLFYNSNSNKVNEIVLNGFCSAKLLFDIPNSGCIPK</sequence>
<dbReference type="RefSeq" id="XP_044542164.1">
    <property type="nucleotide sequence ID" value="XM_044688754.1"/>
</dbReference>
<accession>A0AA88G6F7</accession>
<dbReference type="AlphaFoldDB" id="A0AA88G6F7"/>
<protein>
    <submittedName>
        <fullName evidence="2">Uncharacterized protein</fullName>
    </submittedName>
</protein>
<dbReference type="EMBL" id="PYSW02000062">
    <property type="protein sequence ID" value="KAG2372990.1"/>
    <property type="molecule type" value="Genomic_DNA"/>
</dbReference>
<keyword evidence="1" id="KW-0812">Transmembrane</keyword>
<dbReference type="Proteomes" id="UP000816034">
    <property type="component" value="Unassembled WGS sequence"/>
</dbReference>
<dbReference type="GeneID" id="68105387"/>